<comment type="caution">
    <text evidence="1">The sequence shown here is derived from an EMBL/GenBank/DDBJ whole genome shotgun (WGS) entry which is preliminary data.</text>
</comment>
<sequence length="369" mass="40345">MSADLEAVARRRLRATGLDEPRFGTAEEVVRWFGAYQGQDDATAKWGLAQRLSEPRRSADIESEFDSGRLVRTHVLRPTWHFVAVDDLPWLLDLTAERIRPKLRYYDKQLGLDDELITRAKPMALRALESDGALNRSQLAAVLAAEGIGTTGASMSHIMFHAELDGAVCSGPRAGRHHTYLPLAQRLSDAGLRPYAPGSREEGLARLVRMFLRSHGPATAKDFVWWSGLTGRDFTAGLAGLDDVERETHDGLTFVALPGEAARETRRVRLLQAWDEYTVAHTEGRTPILLKAPTSKPGMTATWLHTVIEGTQVGGHWKYSTAKGAVTLDARTFGAPTEALAAGIEAEGQALAGYLGLELGEVTVTEFHG</sequence>
<dbReference type="InterPro" id="IPR009351">
    <property type="entry name" value="AlkZ-like"/>
</dbReference>
<dbReference type="EMBL" id="JBITLV010000001">
    <property type="protein sequence ID" value="MFI7586372.1"/>
    <property type="molecule type" value="Genomic_DNA"/>
</dbReference>
<name>A0ABW8AK40_9ACTN</name>
<reference evidence="1 2" key="1">
    <citation type="submission" date="2024-10" db="EMBL/GenBank/DDBJ databases">
        <title>The Natural Products Discovery Center: Release of the First 8490 Sequenced Strains for Exploring Actinobacteria Biosynthetic Diversity.</title>
        <authorList>
            <person name="Kalkreuter E."/>
            <person name="Kautsar S.A."/>
            <person name="Yang D."/>
            <person name="Bader C.D."/>
            <person name="Teijaro C.N."/>
            <person name="Fluegel L."/>
            <person name="Davis C.M."/>
            <person name="Simpson J.R."/>
            <person name="Lauterbach L."/>
            <person name="Steele A.D."/>
            <person name="Gui C."/>
            <person name="Meng S."/>
            <person name="Li G."/>
            <person name="Viehrig K."/>
            <person name="Ye F."/>
            <person name="Su P."/>
            <person name="Kiefer A.F."/>
            <person name="Nichols A."/>
            <person name="Cepeda A.J."/>
            <person name="Yan W."/>
            <person name="Fan B."/>
            <person name="Jiang Y."/>
            <person name="Adhikari A."/>
            <person name="Zheng C.-J."/>
            <person name="Schuster L."/>
            <person name="Cowan T.M."/>
            <person name="Smanski M.J."/>
            <person name="Chevrette M.G."/>
            <person name="De Carvalho L.P.S."/>
            <person name="Shen B."/>
        </authorList>
    </citation>
    <scope>NUCLEOTIDE SEQUENCE [LARGE SCALE GENOMIC DNA]</scope>
    <source>
        <strain evidence="1 2">NPDC049639</strain>
    </source>
</reference>
<keyword evidence="1" id="KW-0238">DNA-binding</keyword>
<dbReference type="GO" id="GO:0003677">
    <property type="term" value="F:DNA binding"/>
    <property type="evidence" value="ECO:0007669"/>
    <property type="project" value="UniProtKB-KW"/>
</dbReference>
<keyword evidence="2" id="KW-1185">Reference proteome</keyword>
<dbReference type="PANTHER" id="PTHR38479">
    <property type="entry name" value="LMO0824 PROTEIN"/>
    <property type="match status" value="1"/>
</dbReference>
<proteinExistence type="predicted"/>
<dbReference type="RefSeq" id="WP_398275905.1">
    <property type="nucleotide sequence ID" value="NZ_JBITLV010000001.1"/>
</dbReference>
<dbReference type="Proteomes" id="UP001612915">
    <property type="component" value="Unassembled WGS sequence"/>
</dbReference>
<organism evidence="1 2">
    <name type="scientific">Spongisporangium articulatum</name>
    <dbReference type="NCBI Taxonomy" id="3362603"/>
    <lineage>
        <taxon>Bacteria</taxon>
        <taxon>Bacillati</taxon>
        <taxon>Actinomycetota</taxon>
        <taxon>Actinomycetes</taxon>
        <taxon>Kineosporiales</taxon>
        <taxon>Kineosporiaceae</taxon>
        <taxon>Spongisporangium</taxon>
    </lineage>
</organism>
<accession>A0ABW8AK40</accession>
<evidence type="ECO:0000313" key="1">
    <source>
        <dbReference type="EMBL" id="MFI7586372.1"/>
    </source>
</evidence>
<evidence type="ECO:0000313" key="2">
    <source>
        <dbReference type="Proteomes" id="UP001612915"/>
    </source>
</evidence>
<protein>
    <submittedName>
        <fullName evidence="1">Winged helix DNA-binding domain-containing protein</fullName>
    </submittedName>
</protein>
<gene>
    <name evidence="1" type="ORF">ACIB24_04795</name>
</gene>
<dbReference type="PANTHER" id="PTHR38479:SF2">
    <property type="entry name" value="WINGED HELIX DNA-BINDING DOMAIN-CONTAINING PROTEIN"/>
    <property type="match status" value="1"/>
</dbReference>
<dbReference type="Pfam" id="PF06224">
    <property type="entry name" value="AlkZ-like"/>
    <property type="match status" value="1"/>
</dbReference>